<dbReference type="EMBL" id="CM026421">
    <property type="protein sequence ID" value="KAG0591150.1"/>
    <property type="molecule type" value="Genomic_DNA"/>
</dbReference>
<feature type="region of interest" description="Disordered" evidence="11">
    <location>
        <begin position="72"/>
        <end position="98"/>
    </location>
</feature>
<evidence type="ECO:0000256" key="3">
    <source>
        <dbReference type="ARBA" id="ARBA00022598"/>
    </source>
</evidence>
<evidence type="ECO:0000256" key="6">
    <source>
        <dbReference type="ARBA" id="ARBA00022917"/>
    </source>
</evidence>
<dbReference type="AlphaFoldDB" id="A0A8T0J5F3"/>
<dbReference type="HAMAP" id="MF_00127">
    <property type="entry name" value="His_tRNA_synth"/>
    <property type="match status" value="1"/>
</dbReference>
<feature type="binding site" evidence="10">
    <location>
        <position position="210"/>
    </location>
    <ligand>
        <name>L-histidine</name>
        <dbReference type="ChEBI" id="CHEBI:57595"/>
    </ligand>
</feature>
<dbReference type="GO" id="GO:0006427">
    <property type="term" value="P:histidyl-tRNA aminoacylation"/>
    <property type="evidence" value="ECO:0007669"/>
    <property type="project" value="InterPro"/>
</dbReference>
<dbReference type="SUPFAM" id="SSF52954">
    <property type="entry name" value="Class II aaRS ABD-related"/>
    <property type="match status" value="1"/>
</dbReference>
<dbReference type="NCBIfam" id="TIGR00442">
    <property type="entry name" value="hisS"/>
    <property type="match status" value="1"/>
</dbReference>
<feature type="binding site" evidence="10">
    <location>
        <position position="206"/>
    </location>
    <ligand>
        <name>L-histidine</name>
        <dbReference type="ChEBI" id="CHEBI:57595"/>
    </ligand>
</feature>
<dbReference type="Gene3D" id="3.30.930.10">
    <property type="entry name" value="Bira Bifunctional Protein, Domain 2"/>
    <property type="match status" value="1"/>
</dbReference>
<sequence length="508" mass="56171">MACASVARHALESGLVVAVSRIQLKPLAASASPSCLKLLTVRRHGIRAMSETPAMSGSPPISGRSVVVKEKEAIPKGSTGAKETISTDPPRGTRDFPPEDMRMRTWLFDNFREVSRLCAFEEVDFPVLESEELYTRKAGEEIVGQLYNFEDKGGRKVTLRPELTPSLARLVLQKGRAQSYPLKWFAIGQCWRYERMTRGRRREHYQWNMDIIGVPGVEAEAELLSAIVMFFTRLGITSKDVGIKVSNRKVLQAVLEKYGIQPDSFAAVCVIVDKLEKLKREEIVSELDKVGVPAEAIEGILQALTLQSFDDLEALLGADSGAVTELKQLFALAEGYGFQDWLHFDASVVRGLAYYTGTVFEGFAKNSQLRAICGGGRYDRLLSTYGGEDTPACGFGFGDAVIVELLKDKKLLPQFPHMVDDIVIALDDSLKVPAAGVAARLRNAGRVVELVIEKGRKMKWVFKQCDALKAKRLILLGTTEWEQGKVSVKDLSVREQTLKTVDELIAVS</sequence>
<feature type="domain" description="Aminoacyl-transfer RNA synthetases class-II family profile" evidence="12">
    <location>
        <begin position="91"/>
        <end position="227"/>
    </location>
</feature>
<dbReference type="FunFam" id="3.40.50.800:FF:000017">
    <property type="entry name" value="Histidine--tRNA ligase chloroplastic/mitochondrial"/>
    <property type="match status" value="1"/>
</dbReference>
<keyword evidence="6" id="KW-0648">Protein biosynthesis</keyword>
<feature type="binding site" evidence="10">
    <location>
        <begin position="354"/>
        <end position="355"/>
    </location>
    <ligand>
        <name>L-histidine</name>
        <dbReference type="ChEBI" id="CHEBI:57595"/>
    </ligand>
</feature>
<protein>
    <recommendedName>
        <fullName evidence="2">histidine--tRNA ligase</fullName>
        <ecNumber evidence="2">6.1.1.21</ecNumber>
    </recommendedName>
    <alternativeName>
        <fullName evidence="8">Histidyl-tRNA synthetase</fullName>
    </alternativeName>
</protein>
<keyword evidence="7" id="KW-0030">Aminoacyl-tRNA synthetase</keyword>
<evidence type="ECO:0000313" key="13">
    <source>
        <dbReference type="EMBL" id="KAG0591150.1"/>
    </source>
</evidence>
<dbReference type="InterPro" id="IPR045864">
    <property type="entry name" value="aa-tRNA-synth_II/BPL/LPL"/>
</dbReference>
<evidence type="ECO:0000313" key="14">
    <source>
        <dbReference type="Proteomes" id="UP000822688"/>
    </source>
</evidence>
<evidence type="ECO:0000256" key="8">
    <source>
        <dbReference type="ARBA" id="ARBA00030619"/>
    </source>
</evidence>
<evidence type="ECO:0000256" key="7">
    <source>
        <dbReference type="ARBA" id="ARBA00023146"/>
    </source>
</evidence>
<organism evidence="13 14">
    <name type="scientific">Ceratodon purpureus</name>
    <name type="common">Fire moss</name>
    <name type="synonym">Dicranum purpureum</name>
    <dbReference type="NCBI Taxonomy" id="3225"/>
    <lineage>
        <taxon>Eukaryota</taxon>
        <taxon>Viridiplantae</taxon>
        <taxon>Streptophyta</taxon>
        <taxon>Embryophyta</taxon>
        <taxon>Bryophyta</taxon>
        <taxon>Bryophytina</taxon>
        <taxon>Bryopsida</taxon>
        <taxon>Dicranidae</taxon>
        <taxon>Pseudoditrichales</taxon>
        <taxon>Ditrichaceae</taxon>
        <taxon>Ceratodon</taxon>
    </lineage>
</organism>
<evidence type="ECO:0000256" key="5">
    <source>
        <dbReference type="ARBA" id="ARBA00022840"/>
    </source>
</evidence>
<feature type="binding site" evidence="10">
    <location>
        <position position="192"/>
    </location>
    <ligand>
        <name>L-histidine</name>
        <dbReference type="ChEBI" id="CHEBI:57595"/>
    </ligand>
</feature>
<gene>
    <name evidence="13" type="ORF">KC19_1G153900</name>
</gene>
<dbReference type="GO" id="GO:0005737">
    <property type="term" value="C:cytoplasm"/>
    <property type="evidence" value="ECO:0007669"/>
    <property type="project" value="InterPro"/>
</dbReference>
<comment type="caution">
    <text evidence="13">The sequence shown here is derived from an EMBL/GenBank/DDBJ whole genome shotgun (WGS) entry which is preliminary data.</text>
</comment>
<dbReference type="Proteomes" id="UP000822688">
    <property type="component" value="Chromosome 1"/>
</dbReference>
<keyword evidence="4" id="KW-0547">Nucleotide-binding</keyword>
<evidence type="ECO:0000256" key="2">
    <source>
        <dbReference type="ARBA" id="ARBA00012815"/>
    </source>
</evidence>
<dbReference type="PANTHER" id="PTHR43707">
    <property type="entry name" value="HISTIDYL-TRNA SYNTHETASE"/>
    <property type="match status" value="1"/>
</dbReference>
<dbReference type="InterPro" id="IPR006195">
    <property type="entry name" value="aa-tRNA-synth_II"/>
</dbReference>
<keyword evidence="14" id="KW-1185">Reference proteome</keyword>
<dbReference type="InterPro" id="IPR041715">
    <property type="entry name" value="HisRS-like_core"/>
</dbReference>
<dbReference type="InterPro" id="IPR015807">
    <property type="entry name" value="His-tRNA-ligase"/>
</dbReference>
<dbReference type="InterPro" id="IPR004154">
    <property type="entry name" value="Anticodon-bd"/>
</dbReference>
<evidence type="ECO:0000259" key="12">
    <source>
        <dbReference type="PROSITE" id="PS50862"/>
    </source>
</evidence>
<feature type="binding site" evidence="10">
    <location>
        <begin position="162"/>
        <end position="164"/>
    </location>
    <ligand>
        <name>L-histidine</name>
        <dbReference type="ChEBI" id="CHEBI:57595"/>
    </ligand>
</feature>
<dbReference type="Pfam" id="PF13393">
    <property type="entry name" value="tRNA-synt_His"/>
    <property type="match status" value="1"/>
</dbReference>
<dbReference type="FunFam" id="3.30.930.10:FF:000054">
    <property type="entry name" value="Histidine--tRNA ligase chloroplastic/mitochondrial"/>
    <property type="match status" value="1"/>
</dbReference>
<dbReference type="CDD" id="cd00773">
    <property type="entry name" value="HisRS-like_core"/>
    <property type="match status" value="1"/>
</dbReference>
<evidence type="ECO:0000256" key="9">
    <source>
        <dbReference type="ARBA" id="ARBA00047639"/>
    </source>
</evidence>
<dbReference type="InterPro" id="IPR036621">
    <property type="entry name" value="Anticodon-bd_dom_sf"/>
</dbReference>
<keyword evidence="3" id="KW-0436">Ligase</keyword>
<comment type="catalytic activity">
    <reaction evidence="9">
        <text>tRNA(His) + L-histidine + ATP = L-histidyl-tRNA(His) + AMP + diphosphate + H(+)</text>
        <dbReference type="Rhea" id="RHEA:17313"/>
        <dbReference type="Rhea" id="RHEA-COMP:9665"/>
        <dbReference type="Rhea" id="RHEA-COMP:9689"/>
        <dbReference type="ChEBI" id="CHEBI:15378"/>
        <dbReference type="ChEBI" id="CHEBI:30616"/>
        <dbReference type="ChEBI" id="CHEBI:33019"/>
        <dbReference type="ChEBI" id="CHEBI:57595"/>
        <dbReference type="ChEBI" id="CHEBI:78442"/>
        <dbReference type="ChEBI" id="CHEBI:78527"/>
        <dbReference type="ChEBI" id="CHEBI:456215"/>
        <dbReference type="EC" id="6.1.1.21"/>
    </reaction>
</comment>
<evidence type="ECO:0000256" key="10">
    <source>
        <dbReference type="PIRSR" id="PIRSR001549-1"/>
    </source>
</evidence>
<dbReference type="SUPFAM" id="SSF55681">
    <property type="entry name" value="Class II aaRS and biotin synthetases"/>
    <property type="match status" value="1"/>
</dbReference>
<keyword evidence="5" id="KW-0067">ATP-binding</keyword>
<feature type="binding site" evidence="10">
    <location>
        <position position="350"/>
    </location>
    <ligand>
        <name>L-histidine</name>
        <dbReference type="ChEBI" id="CHEBI:57595"/>
    </ligand>
</feature>
<dbReference type="InterPro" id="IPR004516">
    <property type="entry name" value="HisRS/HisZ"/>
</dbReference>
<dbReference type="PIRSF" id="PIRSF001549">
    <property type="entry name" value="His-tRNA_synth"/>
    <property type="match status" value="1"/>
</dbReference>
<comment type="similarity">
    <text evidence="1">Belongs to the class-II aminoacyl-tRNA synthetase family.</text>
</comment>
<evidence type="ECO:0000256" key="11">
    <source>
        <dbReference type="SAM" id="MobiDB-lite"/>
    </source>
</evidence>
<name>A0A8T0J5F3_CERPU</name>
<evidence type="ECO:0000256" key="1">
    <source>
        <dbReference type="ARBA" id="ARBA00008226"/>
    </source>
</evidence>
<dbReference type="PANTHER" id="PTHR43707:SF1">
    <property type="entry name" value="HISTIDINE--TRNA LIGASE, MITOCHONDRIAL-RELATED"/>
    <property type="match status" value="1"/>
</dbReference>
<reference evidence="13" key="1">
    <citation type="submission" date="2020-06" db="EMBL/GenBank/DDBJ databases">
        <title>WGS assembly of Ceratodon purpureus strain R40.</title>
        <authorList>
            <person name="Carey S.B."/>
            <person name="Jenkins J."/>
            <person name="Shu S."/>
            <person name="Lovell J.T."/>
            <person name="Sreedasyam A."/>
            <person name="Maumus F."/>
            <person name="Tiley G.P."/>
            <person name="Fernandez-Pozo N."/>
            <person name="Barry K."/>
            <person name="Chen C."/>
            <person name="Wang M."/>
            <person name="Lipzen A."/>
            <person name="Daum C."/>
            <person name="Saski C.A."/>
            <person name="Payton A.C."/>
            <person name="Mcbreen J.C."/>
            <person name="Conrad R.E."/>
            <person name="Kollar L.M."/>
            <person name="Olsson S."/>
            <person name="Huttunen S."/>
            <person name="Landis J.B."/>
            <person name="Wickett N.J."/>
            <person name="Johnson M.G."/>
            <person name="Rensing S.A."/>
            <person name="Grimwood J."/>
            <person name="Schmutz J."/>
            <person name="Mcdaniel S.F."/>
        </authorList>
    </citation>
    <scope>NUCLEOTIDE SEQUENCE</scope>
    <source>
        <strain evidence="13">R40</strain>
    </source>
</reference>
<evidence type="ECO:0000256" key="4">
    <source>
        <dbReference type="ARBA" id="ARBA00022741"/>
    </source>
</evidence>
<accession>A0A8T0J5F3</accession>
<dbReference type="EC" id="6.1.1.21" evidence="2"/>
<dbReference type="GO" id="GO:0004821">
    <property type="term" value="F:histidine-tRNA ligase activity"/>
    <property type="evidence" value="ECO:0007669"/>
    <property type="project" value="UniProtKB-EC"/>
</dbReference>
<dbReference type="PROSITE" id="PS50862">
    <property type="entry name" value="AA_TRNA_LIGASE_II"/>
    <property type="match status" value="1"/>
</dbReference>
<dbReference type="GO" id="GO:0005524">
    <property type="term" value="F:ATP binding"/>
    <property type="evidence" value="ECO:0007669"/>
    <property type="project" value="UniProtKB-KW"/>
</dbReference>
<proteinExistence type="inferred from homology"/>
<dbReference type="Gene3D" id="3.40.50.800">
    <property type="entry name" value="Anticodon-binding domain"/>
    <property type="match status" value="1"/>
</dbReference>
<dbReference type="Pfam" id="PF03129">
    <property type="entry name" value="HGTP_anticodon"/>
    <property type="match status" value="1"/>
</dbReference>